<dbReference type="Proteomes" id="UP001611251">
    <property type="component" value="Unassembled WGS sequence"/>
</dbReference>
<feature type="domain" description="HTH lysR-type" evidence="5">
    <location>
        <begin position="1"/>
        <end position="51"/>
    </location>
</feature>
<dbReference type="Gene3D" id="1.10.10.10">
    <property type="entry name" value="Winged helix-like DNA-binding domain superfamily/Winged helix DNA-binding domain"/>
    <property type="match status" value="1"/>
</dbReference>
<evidence type="ECO:0000256" key="4">
    <source>
        <dbReference type="ARBA" id="ARBA00023163"/>
    </source>
</evidence>
<dbReference type="InterPro" id="IPR036388">
    <property type="entry name" value="WH-like_DNA-bd_sf"/>
</dbReference>
<reference evidence="6 7" key="1">
    <citation type="submission" date="2024-08" db="EMBL/GenBank/DDBJ databases">
        <title>Pantoea ronii - a newly identified human opportunistic pathogen.</title>
        <authorList>
            <person name="Keidar-Friedman D."/>
            <person name="Sorek N."/>
            <person name="Leshin-Carmel D."/>
            <person name="Tsur A."/>
            <person name="Amsalem M."/>
            <person name="Tolkach D."/>
            <person name="Brosh-Nissimov T."/>
        </authorList>
    </citation>
    <scope>NUCLEOTIDE SEQUENCE [LARGE SCALE GENOMIC DNA]</scope>
    <source>
        <strain evidence="6 7">AA23256</strain>
    </source>
</reference>
<evidence type="ECO:0000313" key="7">
    <source>
        <dbReference type="Proteomes" id="UP001611251"/>
    </source>
</evidence>
<comment type="similarity">
    <text evidence="1">Belongs to the LysR transcriptional regulatory family.</text>
</comment>
<dbReference type="InterPro" id="IPR058163">
    <property type="entry name" value="LysR-type_TF_proteobact-type"/>
</dbReference>
<evidence type="ECO:0000259" key="5">
    <source>
        <dbReference type="PROSITE" id="PS50931"/>
    </source>
</evidence>
<dbReference type="Pfam" id="PF03466">
    <property type="entry name" value="LysR_substrate"/>
    <property type="match status" value="1"/>
</dbReference>
<dbReference type="InterPro" id="IPR005119">
    <property type="entry name" value="LysR_subst-bd"/>
</dbReference>
<dbReference type="RefSeq" id="WP_397216938.1">
    <property type="nucleotide sequence ID" value="NZ_JBGFSN010000006.1"/>
</dbReference>
<sequence length="296" mass="32948">MFAKVAEEGSFAAAARGMGVSVPTVSRAVARLEERLGGRLFNRTSRQLALTEFGQSMAAKASEMYRQAEEIESEAHELSVQPRGQVRLAVPMSFGLRWVAPLMPELIRQFPELSVDLHLSDEAVDLIAEGFDAALRIAALPDSSLVARRLCEVTQYLVASPAYLAEQGVPQHPRELSVRKCFSYAYRARSQVWRFTHASGAQEDIVPGGPLRVTNSDALLPPLLAGQGIAELPEFIAVEYLRDGRLMHLLDEWSMTQGGLYFVTPTSRSRPLKVKVLSDFFAKHLREPAWRWPDRS</sequence>
<evidence type="ECO:0000256" key="3">
    <source>
        <dbReference type="ARBA" id="ARBA00023125"/>
    </source>
</evidence>
<evidence type="ECO:0000256" key="2">
    <source>
        <dbReference type="ARBA" id="ARBA00023015"/>
    </source>
</evidence>
<keyword evidence="7" id="KW-1185">Reference proteome</keyword>
<dbReference type="SUPFAM" id="SSF46785">
    <property type="entry name" value="Winged helix' DNA-binding domain"/>
    <property type="match status" value="1"/>
</dbReference>
<dbReference type="PROSITE" id="PS50931">
    <property type="entry name" value="HTH_LYSR"/>
    <property type="match status" value="1"/>
</dbReference>
<dbReference type="InterPro" id="IPR036390">
    <property type="entry name" value="WH_DNA-bd_sf"/>
</dbReference>
<dbReference type="PRINTS" id="PR00039">
    <property type="entry name" value="HTHLYSR"/>
</dbReference>
<dbReference type="PANTHER" id="PTHR30537:SF5">
    <property type="entry name" value="HTH-TYPE TRANSCRIPTIONAL ACTIVATOR TTDR-RELATED"/>
    <property type="match status" value="1"/>
</dbReference>
<evidence type="ECO:0000313" key="6">
    <source>
        <dbReference type="EMBL" id="MFH8135800.1"/>
    </source>
</evidence>
<organism evidence="6 7">
    <name type="scientific">Pantoea osteomyelitidis</name>
    <dbReference type="NCBI Taxonomy" id="3230026"/>
    <lineage>
        <taxon>Bacteria</taxon>
        <taxon>Pseudomonadati</taxon>
        <taxon>Pseudomonadota</taxon>
        <taxon>Gammaproteobacteria</taxon>
        <taxon>Enterobacterales</taxon>
        <taxon>Erwiniaceae</taxon>
        <taxon>Pantoea</taxon>
    </lineage>
</organism>
<dbReference type="SUPFAM" id="SSF53850">
    <property type="entry name" value="Periplasmic binding protein-like II"/>
    <property type="match status" value="1"/>
</dbReference>
<dbReference type="Gene3D" id="3.40.190.290">
    <property type="match status" value="1"/>
</dbReference>
<dbReference type="Pfam" id="PF00126">
    <property type="entry name" value="HTH_1"/>
    <property type="match status" value="1"/>
</dbReference>
<accession>A0ABW7Q1D6</accession>
<comment type="caution">
    <text evidence="6">The sequence shown here is derived from an EMBL/GenBank/DDBJ whole genome shotgun (WGS) entry which is preliminary data.</text>
</comment>
<keyword evidence="4" id="KW-0804">Transcription</keyword>
<dbReference type="CDD" id="cd08422">
    <property type="entry name" value="PBP2_CrgA_like"/>
    <property type="match status" value="1"/>
</dbReference>
<protein>
    <submittedName>
        <fullName evidence="6">LysR family transcriptional regulator</fullName>
    </submittedName>
</protein>
<gene>
    <name evidence="6" type="ORF">ABU178_16725</name>
</gene>
<keyword evidence="3" id="KW-0238">DNA-binding</keyword>
<dbReference type="InterPro" id="IPR000847">
    <property type="entry name" value="LysR_HTH_N"/>
</dbReference>
<name>A0ABW7Q1D6_9GAMM</name>
<evidence type="ECO:0000256" key="1">
    <source>
        <dbReference type="ARBA" id="ARBA00009437"/>
    </source>
</evidence>
<dbReference type="PANTHER" id="PTHR30537">
    <property type="entry name" value="HTH-TYPE TRANSCRIPTIONAL REGULATOR"/>
    <property type="match status" value="1"/>
</dbReference>
<dbReference type="EMBL" id="JBGFSN010000006">
    <property type="protein sequence ID" value="MFH8135800.1"/>
    <property type="molecule type" value="Genomic_DNA"/>
</dbReference>
<keyword evidence="2" id="KW-0805">Transcription regulation</keyword>
<proteinExistence type="inferred from homology"/>